<accession>A0ABS1SLY5</accession>
<dbReference type="InterPro" id="IPR016171">
    <property type="entry name" value="Vanillyl_alc_oxidase_C-sub2"/>
</dbReference>
<dbReference type="PIRSF" id="PIRSF000136">
    <property type="entry name" value="LGO_GLO"/>
    <property type="match status" value="1"/>
</dbReference>
<dbReference type="InterPro" id="IPR016166">
    <property type="entry name" value="FAD-bd_PCMH"/>
</dbReference>
<dbReference type="InterPro" id="IPR007173">
    <property type="entry name" value="ALO_C"/>
</dbReference>
<name>A0ABS1SLY5_9MICO</name>
<dbReference type="Gene3D" id="3.30.70.2520">
    <property type="match status" value="1"/>
</dbReference>
<dbReference type="InterPro" id="IPR006094">
    <property type="entry name" value="Oxid_FAD_bind_N"/>
</dbReference>
<dbReference type="Gene3D" id="3.30.43.10">
    <property type="entry name" value="Uridine Diphospho-n-acetylenolpyruvylglucosamine Reductase, domain 2"/>
    <property type="match status" value="1"/>
</dbReference>
<dbReference type="SUPFAM" id="SSF56176">
    <property type="entry name" value="FAD-binding/transporter-associated domain-like"/>
    <property type="match status" value="1"/>
</dbReference>
<protein>
    <submittedName>
        <fullName evidence="3">FAD-binding protein</fullName>
    </submittedName>
</protein>
<evidence type="ECO:0000313" key="3">
    <source>
        <dbReference type="EMBL" id="MBL3689171.1"/>
    </source>
</evidence>
<dbReference type="Gene3D" id="3.30.465.10">
    <property type="match status" value="1"/>
</dbReference>
<reference evidence="3 4" key="1">
    <citation type="submission" date="2018-09" db="EMBL/GenBank/DDBJ databases">
        <title>Comparative genomics of Leucobacter spp.</title>
        <authorList>
            <person name="Reis A.C."/>
            <person name="Kolvenbach B.A."/>
            <person name="Corvini P.F.X."/>
            <person name="Nunes O.C."/>
        </authorList>
    </citation>
    <scope>NUCLEOTIDE SEQUENCE [LARGE SCALE GENOMIC DNA]</scope>
    <source>
        <strain evidence="3 4">L-1</strain>
    </source>
</reference>
<dbReference type="RefSeq" id="WP_202381124.1">
    <property type="nucleotide sequence ID" value="NZ_BAAAMA010000004.1"/>
</dbReference>
<sequence>MSQPTQQIWRNWARTESSLPALTVAPRTAEQVVRVVERARETGHAVKPIGASHSFTAIGATDGIRIDMDRMRGLVSADLERGHVTLRGGTRLWELPAILGPLGLALPNMGDIDRQSITGATQTGTHGTGLALGGISTGIVGLRLVTGTGEVLMIDETSNPELLPAAALGLGALGVVTEVTLQCVPRFLLEAEEAPAQLDEVLDTFVARSRAADHFEFFWFPHTTSVRTKTNTRLPLARGTEPLGRVSRFVDEELANNLAFGACCGVGAFAPRATPSINRFVETVSSRRRYVDESHRVFITNRRIRFREMEYSVPLDAVPEAIRELRAMIERKRYTVSFPIEVRSAAADNLLLSTAQGRESGYIAVHRFHRDRDLGYFRDAEEILAAHSGRPHWGKMHTRGAEELSSVYPEFARFRGVRDRLDPDRVFANPYLTRVLGV</sequence>
<evidence type="ECO:0000313" key="4">
    <source>
        <dbReference type="Proteomes" id="UP001646141"/>
    </source>
</evidence>
<dbReference type="NCBIfam" id="TIGR01679">
    <property type="entry name" value="bact_FAD_ox"/>
    <property type="match status" value="1"/>
</dbReference>
<dbReference type="PANTHER" id="PTHR43762:SF1">
    <property type="entry name" value="D-ARABINONO-1,4-LACTONE OXIDASE"/>
    <property type="match status" value="1"/>
</dbReference>
<dbReference type="Proteomes" id="UP001646141">
    <property type="component" value="Unassembled WGS sequence"/>
</dbReference>
<evidence type="ECO:0000259" key="2">
    <source>
        <dbReference type="PROSITE" id="PS51387"/>
    </source>
</evidence>
<dbReference type="InterPro" id="IPR016169">
    <property type="entry name" value="FAD-bd_PCMH_sub2"/>
</dbReference>
<keyword evidence="4" id="KW-1185">Reference proteome</keyword>
<dbReference type="InterPro" id="IPR016167">
    <property type="entry name" value="FAD-bd_PCMH_sub1"/>
</dbReference>
<comment type="caution">
    <text evidence="3">The sequence shown here is derived from an EMBL/GenBank/DDBJ whole genome shotgun (WGS) entry which is preliminary data.</text>
</comment>
<dbReference type="InterPro" id="IPR010031">
    <property type="entry name" value="FAD_lactone_oxidase-like"/>
</dbReference>
<dbReference type="EMBL" id="QYAD01000001">
    <property type="protein sequence ID" value="MBL3689171.1"/>
    <property type="molecule type" value="Genomic_DNA"/>
</dbReference>
<dbReference type="PROSITE" id="PS51387">
    <property type="entry name" value="FAD_PCMH"/>
    <property type="match status" value="1"/>
</dbReference>
<dbReference type="Gene3D" id="1.10.45.10">
    <property type="entry name" value="Vanillyl-alcohol Oxidase, Chain A, domain 4"/>
    <property type="match status" value="1"/>
</dbReference>
<dbReference type="PANTHER" id="PTHR43762">
    <property type="entry name" value="L-GULONOLACTONE OXIDASE"/>
    <property type="match status" value="1"/>
</dbReference>
<dbReference type="Pfam" id="PF01565">
    <property type="entry name" value="FAD_binding_4"/>
    <property type="match status" value="1"/>
</dbReference>
<organism evidence="3 4">
    <name type="scientific">Leucobacter chromiireducens subsp. chromiireducens</name>
    <dbReference type="NCBI Taxonomy" id="660067"/>
    <lineage>
        <taxon>Bacteria</taxon>
        <taxon>Bacillati</taxon>
        <taxon>Actinomycetota</taxon>
        <taxon>Actinomycetes</taxon>
        <taxon>Micrococcales</taxon>
        <taxon>Microbacteriaceae</taxon>
        <taxon>Leucobacter</taxon>
    </lineage>
</organism>
<keyword evidence="1" id="KW-0560">Oxidoreductase</keyword>
<gene>
    <name evidence="3" type="ORF">D3226_04245</name>
</gene>
<proteinExistence type="predicted"/>
<evidence type="ECO:0000256" key="1">
    <source>
        <dbReference type="ARBA" id="ARBA00023002"/>
    </source>
</evidence>
<dbReference type="Pfam" id="PF04030">
    <property type="entry name" value="ALO"/>
    <property type="match status" value="1"/>
</dbReference>
<feature type="domain" description="FAD-binding PCMH-type" evidence="2">
    <location>
        <begin position="16"/>
        <end position="186"/>
    </location>
</feature>
<dbReference type="InterPro" id="IPR036318">
    <property type="entry name" value="FAD-bd_PCMH-like_sf"/>
</dbReference>